<evidence type="ECO:0000256" key="15">
    <source>
        <dbReference type="RuleBase" id="RU003357"/>
    </source>
</evidence>
<dbReference type="Gene3D" id="2.40.170.20">
    <property type="entry name" value="TonB-dependent receptor, beta-barrel domain"/>
    <property type="match status" value="1"/>
</dbReference>
<evidence type="ECO:0000259" key="18">
    <source>
        <dbReference type="Pfam" id="PF07715"/>
    </source>
</evidence>
<keyword evidence="9" id="KW-0406">Ion transport</keyword>
<dbReference type="InterPro" id="IPR012910">
    <property type="entry name" value="Plug_dom"/>
</dbReference>
<evidence type="ECO:0000256" key="3">
    <source>
        <dbReference type="ARBA" id="ARBA00022448"/>
    </source>
</evidence>
<keyword evidence="3 14" id="KW-0813">Transport</keyword>
<evidence type="ECO:0000256" key="7">
    <source>
        <dbReference type="ARBA" id="ARBA00022729"/>
    </source>
</evidence>
<evidence type="ECO:0000256" key="14">
    <source>
        <dbReference type="PROSITE-ProRule" id="PRU01360"/>
    </source>
</evidence>
<comment type="subcellular location">
    <subcellularLocation>
        <location evidence="1 14">Cell outer membrane</location>
        <topology evidence="1 14">Multi-pass membrane protein</topology>
    </subcellularLocation>
</comment>
<dbReference type="RefSeq" id="WP_309488708.1">
    <property type="nucleotide sequence ID" value="NZ_JAENIG010000002.1"/>
</dbReference>
<feature type="domain" description="TonB-dependent receptor plug" evidence="18">
    <location>
        <begin position="62"/>
        <end position="161"/>
    </location>
</feature>
<dbReference type="GO" id="GO:0038023">
    <property type="term" value="F:signaling receptor activity"/>
    <property type="evidence" value="ECO:0007669"/>
    <property type="project" value="InterPro"/>
</dbReference>
<feature type="signal peptide" evidence="16">
    <location>
        <begin position="1"/>
        <end position="21"/>
    </location>
</feature>
<evidence type="ECO:0000256" key="6">
    <source>
        <dbReference type="ARBA" id="ARBA00022692"/>
    </source>
</evidence>
<dbReference type="Proteomes" id="UP000634206">
    <property type="component" value="Unassembled WGS sequence"/>
</dbReference>
<dbReference type="GO" id="GO:0015344">
    <property type="term" value="F:siderophore uptake transmembrane transporter activity"/>
    <property type="evidence" value="ECO:0007669"/>
    <property type="project" value="TreeGrafter"/>
</dbReference>
<evidence type="ECO:0000256" key="11">
    <source>
        <dbReference type="ARBA" id="ARBA00023136"/>
    </source>
</evidence>
<dbReference type="PROSITE" id="PS52016">
    <property type="entry name" value="TONB_DEPENDENT_REC_3"/>
    <property type="match status" value="1"/>
</dbReference>
<sequence>MKHSSHLALLLSCAATTQVFAQSETPSAETTLDPTVVNAERDKDLLVDPQLSLGAKLPFSIFETPRAVETITREQFTQRGAQTLAEATNYTAGVQGDYYGLDLRQDFVRVRGLTSETYRDGLQHQFNFYNNTPQEVYGIEQIDIIKGPASILFGRGSVGGTVNSTSKLAGPDVENEIMTSYGSNDRFQLGLDYNTALNAEETLFFRLVGYYRESDTYVDHVSDNARFLMPSITWKPNDDTTLSVLLNFQENQAGPSLQFYPYDATQVPGFTLKNNVYIGEPSVDRYDTDQTGASVIFEHRFNDTFKLNSTLRYVESSADYAEHTIVPSVIADAAGLGSDPLGTGASYHRLLYGAQHETEAFSGNAVLTADFDTGSVKHNLRFGIDFALVDRDRYTLPANAALFGLNYTYAGVIDLTDPTYGVFATSLPDLTDLDSYSEKLFGVYLHDRVEWENWIVSGGLRFDDYTLDSNKFASDVQQEWSYDFGIMYQFENGISPYYSYSESFEPQGINDLTGEPLKPKLGEQHEIGIKWKPNDDTLVVASYFQIEESNRVFRPDPFTVAQSSSVEVDGAELALHHRYQDLYFRASYTYLDTANNDIDGAPALAGVPEHSASAWVTYDPKSGPLAKFRTGLGVRYTGSSSDGRDWLTTDSHTLVDAMIGYSWENVDLKLSVTNLFDKQYVQTIETGEQLGFPVSSAFLGQDRSVNLEMTMKF</sequence>
<dbReference type="SUPFAM" id="SSF56935">
    <property type="entry name" value="Porins"/>
    <property type="match status" value="1"/>
</dbReference>
<dbReference type="InterPro" id="IPR037066">
    <property type="entry name" value="Plug_dom_sf"/>
</dbReference>
<evidence type="ECO:0000259" key="17">
    <source>
        <dbReference type="Pfam" id="PF00593"/>
    </source>
</evidence>
<organism evidence="19 20">
    <name type="scientific">Oceaniferula flava</name>
    <dbReference type="NCBI Taxonomy" id="2800421"/>
    <lineage>
        <taxon>Bacteria</taxon>
        <taxon>Pseudomonadati</taxon>
        <taxon>Verrucomicrobiota</taxon>
        <taxon>Verrucomicrobiia</taxon>
        <taxon>Verrucomicrobiales</taxon>
        <taxon>Verrucomicrobiaceae</taxon>
        <taxon>Oceaniferula</taxon>
    </lineage>
</organism>
<evidence type="ECO:0000256" key="5">
    <source>
        <dbReference type="ARBA" id="ARBA00022496"/>
    </source>
</evidence>
<evidence type="ECO:0000256" key="2">
    <source>
        <dbReference type="ARBA" id="ARBA00009810"/>
    </source>
</evidence>
<dbReference type="InterPro" id="IPR000531">
    <property type="entry name" value="Beta-barrel_TonB"/>
</dbReference>
<keyword evidence="8" id="KW-0408">Iron</keyword>
<dbReference type="EMBL" id="JAENIG010000002">
    <property type="protein sequence ID" value="MBK1854102.1"/>
    <property type="molecule type" value="Genomic_DNA"/>
</dbReference>
<dbReference type="InterPro" id="IPR039426">
    <property type="entry name" value="TonB-dep_rcpt-like"/>
</dbReference>
<gene>
    <name evidence="19" type="ORF">JIN83_03985</name>
</gene>
<keyword evidence="10 15" id="KW-0798">TonB box</keyword>
<evidence type="ECO:0000313" key="20">
    <source>
        <dbReference type="Proteomes" id="UP000634206"/>
    </source>
</evidence>
<keyword evidence="6 14" id="KW-0812">Transmembrane</keyword>
<dbReference type="PANTHER" id="PTHR32552:SF68">
    <property type="entry name" value="FERRICHROME OUTER MEMBRANE TRANSPORTER_PHAGE RECEPTOR"/>
    <property type="match status" value="1"/>
</dbReference>
<protein>
    <submittedName>
        <fullName evidence="19">TonB-dependent siderophore receptor</fullName>
    </submittedName>
</protein>
<evidence type="ECO:0000256" key="8">
    <source>
        <dbReference type="ARBA" id="ARBA00023004"/>
    </source>
</evidence>
<keyword evidence="4 14" id="KW-1134">Transmembrane beta strand</keyword>
<dbReference type="CDD" id="cd01347">
    <property type="entry name" value="ligand_gated_channel"/>
    <property type="match status" value="1"/>
</dbReference>
<dbReference type="GO" id="GO:0015891">
    <property type="term" value="P:siderophore transport"/>
    <property type="evidence" value="ECO:0007669"/>
    <property type="project" value="InterPro"/>
</dbReference>
<reference evidence="19" key="1">
    <citation type="submission" date="2021-01" db="EMBL/GenBank/DDBJ databases">
        <title>Modified the classification status of verrucomicrobia.</title>
        <authorList>
            <person name="Feng X."/>
        </authorList>
    </citation>
    <scope>NUCLEOTIDE SEQUENCE</scope>
    <source>
        <strain evidence="19">5K15</strain>
    </source>
</reference>
<dbReference type="GO" id="GO:0009279">
    <property type="term" value="C:cell outer membrane"/>
    <property type="evidence" value="ECO:0007669"/>
    <property type="project" value="UniProtKB-SubCell"/>
</dbReference>
<evidence type="ECO:0000256" key="1">
    <source>
        <dbReference type="ARBA" id="ARBA00004571"/>
    </source>
</evidence>
<evidence type="ECO:0000256" key="13">
    <source>
        <dbReference type="ARBA" id="ARBA00023237"/>
    </source>
</evidence>
<keyword evidence="20" id="KW-1185">Reference proteome</keyword>
<dbReference type="Pfam" id="PF00593">
    <property type="entry name" value="TonB_dep_Rec_b-barrel"/>
    <property type="match status" value="1"/>
</dbReference>
<dbReference type="InterPro" id="IPR036942">
    <property type="entry name" value="Beta-barrel_TonB_sf"/>
</dbReference>
<keyword evidence="12 19" id="KW-0675">Receptor</keyword>
<comment type="similarity">
    <text evidence="2 14 15">Belongs to the TonB-dependent receptor family.</text>
</comment>
<keyword evidence="5" id="KW-0410">Iron transport</keyword>
<dbReference type="AlphaFoldDB" id="A0AAE2SBR6"/>
<proteinExistence type="inferred from homology"/>
<keyword evidence="13 14" id="KW-0998">Cell outer membrane</keyword>
<dbReference type="PANTHER" id="PTHR32552">
    <property type="entry name" value="FERRICHROME IRON RECEPTOR-RELATED"/>
    <property type="match status" value="1"/>
</dbReference>
<evidence type="ECO:0000256" key="4">
    <source>
        <dbReference type="ARBA" id="ARBA00022452"/>
    </source>
</evidence>
<evidence type="ECO:0000256" key="16">
    <source>
        <dbReference type="SAM" id="SignalP"/>
    </source>
</evidence>
<accession>A0AAE2SBR6</accession>
<dbReference type="NCBIfam" id="TIGR01783">
    <property type="entry name" value="TonB-siderophor"/>
    <property type="match status" value="1"/>
</dbReference>
<comment type="caution">
    <text evidence="19">The sequence shown here is derived from an EMBL/GenBank/DDBJ whole genome shotgun (WGS) entry which is preliminary data.</text>
</comment>
<dbReference type="InterPro" id="IPR010105">
    <property type="entry name" value="TonB_sidphr_rcpt"/>
</dbReference>
<evidence type="ECO:0000256" key="12">
    <source>
        <dbReference type="ARBA" id="ARBA00023170"/>
    </source>
</evidence>
<evidence type="ECO:0000256" key="9">
    <source>
        <dbReference type="ARBA" id="ARBA00023065"/>
    </source>
</evidence>
<evidence type="ECO:0000256" key="10">
    <source>
        <dbReference type="ARBA" id="ARBA00023077"/>
    </source>
</evidence>
<feature type="domain" description="TonB-dependent receptor-like beta-barrel" evidence="17">
    <location>
        <begin position="250"/>
        <end position="675"/>
    </location>
</feature>
<dbReference type="Gene3D" id="2.170.130.10">
    <property type="entry name" value="TonB-dependent receptor, plug domain"/>
    <property type="match status" value="1"/>
</dbReference>
<dbReference type="Pfam" id="PF07715">
    <property type="entry name" value="Plug"/>
    <property type="match status" value="1"/>
</dbReference>
<keyword evidence="11 14" id="KW-0472">Membrane</keyword>
<evidence type="ECO:0000313" key="19">
    <source>
        <dbReference type="EMBL" id="MBK1854102.1"/>
    </source>
</evidence>
<feature type="chain" id="PRO_5042128268" evidence="16">
    <location>
        <begin position="22"/>
        <end position="713"/>
    </location>
</feature>
<name>A0AAE2SBR6_9BACT</name>
<keyword evidence="7 16" id="KW-0732">Signal</keyword>